<evidence type="ECO:0000313" key="3">
    <source>
        <dbReference type="Proteomes" id="UP001500221"/>
    </source>
</evidence>
<feature type="transmembrane region" description="Helical" evidence="1">
    <location>
        <begin position="159"/>
        <end position="178"/>
    </location>
</feature>
<keyword evidence="1" id="KW-0812">Transmembrane</keyword>
<proteinExistence type="predicted"/>
<dbReference type="RefSeq" id="WP_345464055.1">
    <property type="nucleotide sequence ID" value="NZ_BAABKG010000007.1"/>
</dbReference>
<keyword evidence="1" id="KW-0472">Membrane</keyword>
<feature type="transmembrane region" description="Helical" evidence="1">
    <location>
        <begin position="20"/>
        <end position="39"/>
    </location>
</feature>
<comment type="caution">
    <text evidence="2">The sequence shown here is derived from an EMBL/GenBank/DDBJ whole genome shotgun (WGS) entry which is preliminary data.</text>
</comment>
<feature type="transmembrane region" description="Helical" evidence="1">
    <location>
        <begin position="326"/>
        <end position="347"/>
    </location>
</feature>
<sequence>MEWAHGVGSGSDLPIPASTAILGATAALTISFAVLVLAWSKPRYQDDASAPAAQRHRDRPAPAVLARLVDSRAFAVALRVVGLAVLAFAVVCVVAGEDDTSTNPVFGLVYVVLWVGLVPASLLLGPAVRAVSPARTLRDLLVRLLPAERRDGVVRLPDAVGYWPAAVGLVAFTWLELVSPNGTVLATVATWFVGYFVVMVGGGLLFGERWFERADPFEVYSTLVAHLSPWSRDGTGRLVVVSPLRHLPRVVVRPGLVAVVGVLLGSTAFDSFRDSATWVRFRQDHPDSITLWETLLLVAACALVTAVFAAATAAPTPARGVARRDVPGLLAHSVVPIVVGYMTAHYLTLFVETGQLTLIQASDPLGTGANLFGTADRNVDIWLSTHPTLLASIKVLAIVLGHLVGVVAAHDRALRLLPKGRHDTGQLPLLLVMVAFTFGGLYLIFGL</sequence>
<keyword evidence="1" id="KW-1133">Transmembrane helix</keyword>
<reference evidence="3" key="1">
    <citation type="journal article" date="2019" name="Int. J. Syst. Evol. Microbiol.">
        <title>The Global Catalogue of Microorganisms (GCM) 10K type strain sequencing project: providing services to taxonomists for standard genome sequencing and annotation.</title>
        <authorList>
            <consortium name="The Broad Institute Genomics Platform"/>
            <consortium name="The Broad Institute Genome Sequencing Center for Infectious Disease"/>
            <person name="Wu L."/>
            <person name="Ma J."/>
        </authorList>
    </citation>
    <scope>NUCLEOTIDE SEQUENCE [LARGE SCALE GENOMIC DNA]</scope>
    <source>
        <strain evidence="3">JCM 18459</strain>
    </source>
</reference>
<feature type="transmembrane region" description="Helical" evidence="1">
    <location>
        <begin position="108"/>
        <end position="128"/>
    </location>
</feature>
<name>A0ABP9Q7I5_9ACTN</name>
<evidence type="ECO:0008006" key="4">
    <source>
        <dbReference type="Google" id="ProtNLM"/>
    </source>
</evidence>
<feature type="transmembrane region" description="Helical" evidence="1">
    <location>
        <begin position="76"/>
        <end position="96"/>
    </location>
</feature>
<feature type="transmembrane region" description="Helical" evidence="1">
    <location>
        <begin position="289"/>
        <end position="314"/>
    </location>
</feature>
<dbReference type="Proteomes" id="UP001500221">
    <property type="component" value="Unassembled WGS sequence"/>
</dbReference>
<gene>
    <name evidence="2" type="ORF">GCM10023340_43700</name>
</gene>
<feature type="transmembrane region" description="Helical" evidence="1">
    <location>
        <begin position="389"/>
        <end position="407"/>
    </location>
</feature>
<protein>
    <recommendedName>
        <fullName evidence="4">Fenitrothion hydrolase</fullName>
    </recommendedName>
</protein>
<accession>A0ABP9Q7I5</accession>
<evidence type="ECO:0000313" key="2">
    <source>
        <dbReference type="EMBL" id="GAA5156287.1"/>
    </source>
</evidence>
<feature type="transmembrane region" description="Helical" evidence="1">
    <location>
        <begin position="427"/>
        <end position="445"/>
    </location>
</feature>
<feature type="transmembrane region" description="Helical" evidence="1">
    <location>
        <begin position="184"/>
        <end position="206"/>
    </location>
</feature>
<dbReference type="EMBL" id="BAABKG010000007">
    <property type="protein sequence ID" value="GAA5156287.1"/>
    <property type="molecule type" value="Genomic_DNA"/>
</dbReference>
<evidence type="ECO:0000256" key="1">
    <source>
        <dbReference type="SAM" id="Phobius"/>
    </source>
</evidence>
<keyword evidence="3" id="KW-1185">Reference proteome</keyword>
<organism evidence="2 3">
    <name type="scientific">Nocardioides marinquilinus</name>
    <dbReference type="NCBI Taxonomy" id="1210400"/>
    <lineage>
        <taxon>Bacteria</taxon>
        <taxon>Bacillati</taxon>
        <taxon>Actinomycetota</taxon>
        <taxon>Actinomycetes</taxon>
        <taxon>Propionibacteriales</taxon>
        <taxon>Nocardioidaceae</taxon>
        <taxon>Nocardioides</taxon>
    </lineage>
</organism>